<accession>A0A964V0X0</accession>
<dbReference type="Proteomes" id="UP000713222">
    <property type="component" value="Unassembled WGS sequence"/>
</dbReference>
<dbReference type="AlphaFoldDB" id="A0A964V0X0"/>
<gene>
    <name evidence="1" type="ORF">EBV32_05670</name>
</gene>
<sequence>MIRIQKGKPLIDQHDKNYLYAGKFGGNFVPETLKKPIDDLTKLFNKLRRNKKFLRERDYYFKNYVGSPTSFIKLYNLSHQLGGAQI</sequence>
<organism evidence="1 2">
    <name type="scientific">Candidatus Fonsibacter lacus</name>
    <dbReference type="NCBI Taxonomy" id="2576439"/>
    <lineage>
        <taxon>Bacteria</taxon>
        <taxon>Pseudomonadati</taxon>
        <taxon>Pseudomonadota</taxon>
        <taxon>Alphaproteobacteria</taxon>
        <taxon>Candidatus Pelagibacterales</taxon>
        <taxon>Candidatus Pelagibacterales incertae sedis</taxon>
        <taxon>Candidatus Fonsibacter</taxon>
    </lineage>
</organism>
<proteinExistence type="predicted"/>
<reference evidence="1" key="1">
    <citation type="submission" date="2018-10" db="EMBL/GenBank/DDBJ databases">
        <title>Iterative Subtractive Binning of Freshwater Chronoseries Metagenomes Recovers Nearly Complete Genomes from over Four Hundred Novel Species.</title>
        <authorList>
            <person name="Rodriguez-R L.M."/>
            <person name="Tsementzi D."/>
            <person name="Luo C."/>
            <person name="Konstantinidis K.T."/>
        </authorList>
    </citation>
    <scope>NUCLEOTIDE SEQUENCE</scope>
    <source>
        <strain evidence="1">WB7_6_001</strain>
    </source>
</reference>
<comment type="caution">
    <text evidence="1">The sequence shown here is derived from an EMBL/GenBank/DDBJ whole genome shotgun (WGS) entry which is preliminary data.</text>
</comment>
<name>A0A964V0X0_9PROT</name>
<evidence type="ECO:0000313" key="2">
    <source>
        <dbReference type="Proteomes" id="UP000713222"/>
    </source>
</evidence>
<protein>
    <submittedName>
        <fullName evidence="1">Tryptophan synthase subunit beta</fullName>
    </submittedName>
</protein>
<dbReference type="Gene3D" id="3.40.50.1100">
    <property type="match status" value="1"/>
</dbReference>
<evidence type="ECO:0000313" key="1">
    <source>
        <dbReference type="EMBL" id="NBN88555.1"/>
    </source>
</evidence>
<dbReference type="SUPFAM" id="SSF53686">
    <property type="entry name" value="Tryptophan synthase beta subunit-like PLP-dependent enzymes"/>
    <property type="match status" value="1"/>
</dbReference>
<dbReference type="InterPro" id="IPR036052">
    <property type="entry name" value="TrpB-like_PALP_sf"/>
</dbReference>
<dbReference type="EMBL" id="RGET01000165">
    <property type="protein sequence ID" value="NBN88555.1"/>
    <property type="molecule type" value="Genomic_DNA"/>
</dbReference>
<feature type="non-terminal residue" evidence="1">
    <location>
        <position position="86"/>
    </location>
</feature>